<dbReference type="AlphaFoldDB" id="A0A8J3RMR5"/>
<keyword evidence="3" id="KW-1185">Reference proteome</keyword>
<feature type="region of interest" description="Disordered" evidence="1">
    <location>
        <begin position="1"/>
        <end position="58"/>
    </location>
</feature>
<comment type="caution">
    <text evidence="2">The sequence shown here is derived from an EMBL/GenBank/DDBJ whole genome shotgun (WGS) entry which is preliminary data.</text>
</comment>
<evidence type="ECO:0000313" key="3">
    <source>
        <dbReference type="Proteomes" id="UP000616724"/>
    </source>
</evidence>
<name>A0A8J3RMR5_9ACTN</name>
<reference evidence="2 3" key="1">
    <citation type="submission" date="2021-01" db="EMBL/GenBank/DDBJ databases">
        <title>Whole genome shotgun sequence of Planobispora longispora NBRC 13918.</title>
        <authorList>
            <person name="Komaki H."/>
            <person name="Tamura T."/>
        </authorList>
    </citation>
    <scope>NUCLEOTIDE SEQUENCE [LARGE SCALE GENOMIC DNA]</scope>
    <source>
        <strain evidence="2 3">NBRC 13918</strain>
    </source>
</reference>
<accession>A0A8J3RMR5</accession>
<organism evidence="2 3">
    <name type="scientific">Planobispora longispora</name>
    <dbReference type="NCBI Taxonomy" id="28887"/>
    <lineage>
        <taxon>Bacteria</taxon>
        <taxon>Bacillati</taxon>
        <taxon>Actinomycetota</taxon>
        <taxon>Actinomycetes</taxon>
        <taxon>Streptosporangiales</taxon>
        <taxon>Streptosporangiaceae</taxon>
        <taxon>Planobispora</taxon>
    </lineage>
</organism>
<dbReference type="Proteomes" id="UP000616724">
    <property type="component" value="Unassembled WGS sequence"/>
</dbReference>
<proteinExistence type="predicted"/>
<feature type="compositionally biased region" description="Gly residues" evidence="1">
    <location>
        <begin position="1"/>
        <end position="10"/>
    </location>
</feature>
<evidence type="ECO:0000256" key="1">
    <source>
        <dbReference type="SAM" id="MobiDB-lite"/>
    </source>
</evidence>
<protein>
    <submittedName>
        <fullName evidence="2">Uncharacterized protein</fullName>
    </submittedName>
</protein>
<gene>
    <name evidence="2" type="ORF">Plo01_42870</name>
</gene>
<evidence type="ECO:0000313" key="2">
    <source>
        <dbReference type="EMBL" id="GIH77858.1"/>
    </source>
</evidence>
<sequence>MRVLGSGGQGRIQVGDVAGHGIKAPAEQAGTGHDGDVHVAGGQPIGEGDPTRFSMSSE</sequence>
<dbReference type="EMBL" id="BOOH01000036">
    <property type="protein sequence ID" value="GIH77858.1"/>
    <property type="molecule type" value="Genomic_DNA"/>
</dbReference>